<sequence>MCWGVTMRIRVISYAGAAPLPVARDHSKTAGGKGRSVKCHQRWGLCSMLVFVTILDPTGRLTFALFASGAFLGRCLSKIGEALLEVIDLMLSAQQEDRPLAGCSNSNVQGERCAGGAEQGAWAAATMPTRPTWGGGVTRTTVTQQRHNAAEH</sequence>
<reference evidence="1" key="1">
    <citation type="submission" date="2023-03" db="EMBL/GenBank/DDBJ databases">
        <title>Massive genome expansion in bonnet fungi (Mycena s.s.) driven by repeated elements and novel gene families across ecological guilds.</title>
        <authorList>
            <consortium name="Lawrence Berkeley National Laboratory"/>
            <person name="Harder C.B."/>
            <person name="Miyauchi S."/>
            <person name="Viragh M."/>
            <person name="Kuo A."/>
            <person name="Thoen E."/>
            <person name="Andreopoulos B."/>
            <person name="Lu D."/>
            <person name="Skrede I."/>
            <person name="Drula E."/>
            <person name="Henrissat B."/>
            <person name="Morin E."/>
            <person name="Kohler A."/>
            <person name="Barry K."/>
            <person name="LaButti K."/>
            <person name="Morin E."/>
            <person name="Salamov A."/>
            <person name="Lipzen A."/>
            <person name="Mereny Z."/>
            <person name="Hegedus B."/>
            <person name="Baldrian P."/>
            <person name="Stursova M."/>
            <person name="Weitz H."/>
            <person name="Taylor A."/>
            <person name="Grigoriev I.V."/>
            <person name="Nagy L.G."/>
            <person name="Martin F."/>
            <person name="Kauserud H."/>
        </authorList>
    </citation>
    <scope>NUCLEOTIDE SEQUENCE</scope>
    <source>
        <strain evidence="1">CBHHK067</strain>
    </source>
</reference>
<dbReference type="EMBL" id="JARKIE010000188">
    <property type="protein sequence ID" value="KAJ7669153.1"/>
    <property type="molecule type" value="Genomic_DNA"/>
</dbReference>
<organism evidence="1 2">
    <name type="scientific">Mycena rosella</name>
    <name type="common">Pink bonnet</name>
    <name type="synonym">Agaricus rosellus</name>
    <dbReference type="NCBI Taxonomy" id="1033263"/>
    <lineage>
        <taxon>Eukaryota</taxon>
        <taxon>Fungi</taxon>
        <taxon>Dikarya</taxon>
        <taxon>Basidiomycota</taxon>
        <taxon>Agaricomycotina</taxon>
        <taxon>Agaricomycetes</taxon>
        <taxon>Agaricomycetidae</taxon>
        <taxon>Agaricales</taxon>
        <taxon>Marasmiineae</taxon>
        <taxon>Mycenaceae</taxon>
        <taxon>Mycena</taxon>
    </lineage>
</organism>
<gene>
    <name evidence="1" type="ORF">B0H17DRAFT_1142201</name>
</gene>
<dbReference type="Proteomes" id="UP001221757">
    <property type="component" value="Unassembled WGS sequence"/>
</dbReference>
<proteinExistence type="predicted"/>
<evidence type="ECO:0000313" key="2">
    <source>
        <dbReference type="Proteomes" id="UP001221757"/>
    </source>
</evidence>
<name>A0AAD7D1N7_MYCRO</name>
<dbReference type="AlphaFoldDB" id="A0AAD7D1N7"/>
<keyword evidence="2" id="KW-1185">Reference proteome</keyword>
<protein>
    <submittedName>
        <fullName evidence="1">Uncharacterized protein</fullName>
    </submittedName>
</protein>
<comment type="caution">
    <text evidence="1">The sequence shown here is derived from an EMBL/GenBank/DDBJ whole genome shotgun (WGS) entry which is preliminary data.</text>
</comment>
<evidence type="ECO:0000313" key="1">
    <source>
        <dbReference type="EMBL" id="KAJ7669153.1"/>
    </source>
</evidence>
<accession>A0AAD7D1N7</accession>